<evidence type="ECO:0000256" key="9">
    <source>
        <dbReference type="ARBA" id="ARBA00022692"/>
    </source>
</evidence>
<dbReference type="GO" id="GO:0030288">
    <property type="term" value="C:outer membrane-bounded periplasmic space"/>
    <property type="evidence" value="ECO:0007669"/>
    <property type="project" value="TreeGrafter"/>
</dbReference>
<dbReference type="SUPFAM" id="SSF53955">
    <property type="entry name" value="Lysozyme-like"/>
    <property type="match status" value="1"/>
</dbReference>
<comment type="similarity">
    <text evidence="3">In the C-terminal section; belongs to the transpeptidase family.</text>
</comment>
<dbReference type="GO" id="GO:0006508">
    <property type="term" value="P:proteolysis"/>
    <property type="evidence" value="ECO:0007669"/>
    <property type="project" value="UniProtKB-KW"/>
</dbReference>
<evidence type="ECO:0000256" key="17">
    <source>
        <dbReference type="ARBA" id="ARBA00044770"/>
    </source>
</evidence>
<dbReference type="GO" id="GO:0008360">
    <property type="term" value="P:regulation of cell shape"/>
    <property type="evidence" value="ECO:0007669"/>
    <property type="project" value="UniProtKB-KW"/>
</dbReference>
<dbReference type="Pfam" id="PF00905">
    <property type="entry name" value="Transpeptidase"/>
    <property type="match status" value="1"/>
</dbReference>
<evidence type="ECO:0000256" key="20">
    <source>
        <dbReference type="SAM" id="Phobius"/>
    </source>
</evidence>
<comment type="caution">
    <text evidence="23">The sequence shown here is derived from an EMBL/GenBank/DDBJ whole genome shotgun (WGS) entry which is preliminary data.</text>
</comment>
<comment type="subcellular location">
    <subcellularLocation>
        <location evidence="1">Membrane</location>
    </subcellularLocation>
</comment>
<evidence type="ECO:0000256" key="7">
    <source>
        <dbReference type="ARBA" id="ARBA00022676"/>
    </source>
</evidence>
<feature type="domain" description="Glycosyl transferase family 51" evidence="22">
    <location>
        <begin position="62"/>
        <end position="230"/>
    </location>
</feature>
<dbReference type="NCBIfam" id="TIGR02074">
    <property type="entry name" value="PBP_1a_fam"/>
    <property type="match status" value="1"/>
</dbReference>
<dbReference type="InterPro" id="IPR001264">
    <property type="entry name" value="Glyco_trans_51"/>
</dbReference>
<keyword evidence="6" id="KW-0645">Protease</keyword>
<evidence type="ECO:0000256" key="10">
    <source>
        <dbReference type="ARBA" id="ARBA00022801"/>
    </source>
</evidence>
<dbReference type="AlphaFoldDB" id="A0A101FJP6"/>
<dbReference type="SUPFAM" id="SSF56601">
    <property type="entry name" value="beta-lactamase/transpeptidase-like"/>
    <property type="match status" value="1"/>
</dbReference>
<dbReference type="InterPro" id="IPR050396">
    <property type="entry name" value="Glycosyltr_51/Transpeptidase"/>
</dbReference>
<evidence type="ECO:0000256" key="4">
    <source>
        <dbReference type="ARBA" id="ARBA00007739"/>
    </source>
</evidence>
<keyword evidence="10" id="KW-0378">Hydrolase</keyword>
<dbReference type="GO" id="GO:0004180">
    <property type="term" value="F:carboxypeptidase activity"/>
    <property type="evidence" value="ECO:0007669"/>
    <property type="project" value="UniProtKB-KW"/>
</dbReference>
<keyword evidence="12" id="KW-0573">Peptidoglycan synthesis</keyword>
<keyword evidence="14 20" id="KW-0472">Membrane</keyword>
<dbReference type="InterPro" id="IPR036950">
    <property type="entry name" value="PBP_transglycosylase"/>
</dbReference>
<keyword evidence="7" id="KW-0328">Glycosyltransferase</keyword>
<protein>
    <recommendedName>
        <fullName evidence="17">peptidoglycan glycosyltransferase</fullName>
        <ecNumber evidence="17">2.4.99.28</ecNumber>
    </recommendedName>
</protein>
<dbReference type="RefSeq" id="WP_051754557.1">
    <property type="nucleotide sequence ID" value="NZ_DAINLL010000006.1"/>
</dbReference>
<feature type="transmembrane region" description="Helical" evidence="20">
    <location>
        <begin position="7"/>
        <end position="30"/>
    </location>
</feature>
<dbReference type="GO" id="GO:0071555">
    <property type="term" value="P:cell wall organization"/>
    <property type="evidence" value="ECO:0007669"/>
    <property type="project" value="UniProtKB-KW"/>
</dbReference>
<evidence type="ECO:0000256" key="8">
    <source>
        <dbReference type="ARBA" id="ARBA00022679"/>
    </source>
</evidence>
<evidence type="ECO:0000256" key="6">
    <source>
        <dbReference type="ARBA" id="ARBA00022670"/>
    </source>
</evidence>
<evidence type="ECO:0000256" key="2">
    <source>
        <dbReference type="ARBA" id="ARBA00004752"/>
    </source>
</evidence>
<evidence type="ECO:0000256" key="14">
    <source>
        <dbReference type="ARBA" id="ARBA00023136"/>
    </source>
</evidence>
<comment type="similarity">
    <text evidence="4">In the N-terminal section; belongs to the glycosyltransferase 51 family.</text>
</comment>
<dbReference type="GO" id="GO:0008658">
    <property type="term" value="F:penicillin binding"/>
    <property type="evidence" value="ECO:0007669"/>
    <property type="project" value="InterPro"/>
</dbReference>
<dbReference type="Proteomes" id="UP000257240">
    <property type="component" value="Unassembled WGS sequence"/>
</dbReference>
<dbReference type="InterPro" id="IPR001460">
    <property type="entry name" value="PCN-bd_Tpept"/>
</dbReference>
<sequence>MNSVFKLTGILVLSIFLFFSIILAAGFIYLKVSLPSISKLKNYRPEQTNLVYDIHGNLVGFIGPVRRVFVPIDKIPPHVIQAFLAAEDANFYKHKGIDFWSLLRALYKNIVHGKVVQGGSTITQQVVKSLVLSPERTLRRKIKEMFLAWQIEKYLTKDQILTIYLNHIYLGEGAYGVEAAALTYFNKHVWELDLNEAAVLAGLPAAPSKYNPLQNYNLSIARRNYVLKRMAEVGFISPEKAQAISSQPIHLNPKNVNIPVYAAYFLDVIKEELKKLFPSEVVERGGLVVYTTLDLEWEKKAYENLMNTLSRMFTNREPPEIAVVCMENKNGGVRVLIGGRNYLASPYNRAILAKRQPGSAFKPFIWAKAIEDRVVSPEDVIPDEPITLPGGDQGKDWSPGNYDGQYLGPISLRDALAKSRNVVAVRLALMLGREKIYDMVQKLELNIPRDFNYSIALGSYELTPIELTRSFTIFPNLGRMVKPKFIEEVRDSLFAKTPIYKTDVVAKPVISPYTASIMNDFLQAVVLYGTGTCARGLGVPVAGKTGTTQEYRDAWFVGFTPTYTCGVWVGYDSGKTLERGETGGRVACPVWLSVMKGTNHKPQGFFLYTENTETQNQENTENLENQ</sequence>
<evidence type="ECO:0000259" key="21">
    <source>
        <dbReference type="Pfam" id="PF00905"/>
    </source>
</evidence>
<evidence type="ECO:0000256" key="16">
    <source>
        <dbReference type="ARBA" id="ARBA00023316"/>
    </source>
</evidence>
<keyword evidence="5" id="KW-0121">Carboxypeptidase</keyword>
<dbReference type="GO" id="GO:0008955">
    <property type="term" value="F:peptidoglycan glycosyltransferase activity"/>
    <property type="evidence" value="ECO:0007669"/>
    <property type="project" value="UniProtKB-EC"/>
</dbReference>
<proteinExistence type="inferred from homology"/>
<evidence type="ECO:0000256" key="12">
    <source>
        <dbReference type="ARBA" id="ARBA00022984"/>
    </source>
</evidence>
<evidence type="ECO:0000256" key="19">
    <source>
        <dbReference type="ARBA" id="ARBA00060592"/>
    </source>
</evidence>
<keyword evidence="8" id="KW-0808">Transferase</keyword>
<comment type="pathway">
    <text evidence="2">Cell wall biogenesis; peptidoglycan biosynthesis.</text>
</comment>
<keyword evidence="15" id="KW-0511">Multifunctional enzyme</keyword>
<dbReference type="EMBL" id="DLVE01000025">
    <property type="protein sequence ID" value="HAA83592.1"/>
    <property type="molecule type" value="Genomic_DNA"/>
</dbReference>
<keyword evidence="9 20" id="KW-0812">Transmembrane</keyword>
<keyword evidence="13 20" id="KW-1133">Transmembrane helix</keyword>
<reference evidence="23 24" key="1">
    <citation type="journal article" date="2018" name="Nat. Biotechnol.">
        <title>A standardized bacterial taxonomy based on genome phylogeny substantially revises the tree of life.</title>
        <authorList>
            <person name="Parks D.H."/>
            <person name="Chuvochina M."/>
            <person name="Waite D.W."/>
            <person name="Rinke C."/>
            <person name="Skarshewski A."/>
            <person name="Chaumeil P.A."/>
            <person name="Hugenholtz P."/>
        </authorList>
    </citation>
    <scope>NUCLEOTIDE SEQUENCE [LARGE SCALE GENOMIC DNA]</scope>
    <source>
        <strain evidence="23">UBA12529</strain>
    </source>
</reference>
<dbReference type="PANTHER" id="PTHR32282">
    <property type="entry name" value="BINDING PROTEIN TRANSPEPTIDASE, PUTATIVE-RELATED"/>
    <property type="match status" value="1"/>
</dbReference>
<dbReference type="Pfam" id="PF00912">
    <property type="entry name" value="Transgly"/>
    <property type="match status" value="1"/>
</dbReference>
<evidence type="ECO:0000256" key="11">
    <source>
        <dbReference type="ARBA" id="ARBA00022960"/>
    </source>
</evidence>
<accession>A0A101FJP6</accession>
<name>A0A101FJP6_9BACT</name>
<dbReference type="Gene3D" id="3.40.710.10">
    <property type="entry name" value="DD-peptidase/beta-lactamase superfamily"/>
    <property type="match status" value="1"/>
</dbReference>
<evidence type="ECO:0000313" key="23">
    <source>
        <dbReference type="EMBL" id="HAA83592.1"/>
    </source>
</evidence>
<evidence type="ECO:0000256" key="5">
    <source>
        <dbReference type="ARBA" id="ARBA00022645"/>
    </source>
</evidence>
<dbReference type="PANTHER" id="PTHR32282:SF33">
    <property type="entry name" value="PEPTIDOGLYCAN GLYCOSYLTRANSFERASE"/>
    <property type="match status" value="1"/>
</dbReference>
<gene>
    <name evidence="23" type="ORF">DCE01_02200</name>
</gene>
<evidence type="ECO:0000256" key="18">
    <source>
        <dbReference type="ARBA" id="ARBA00049902"/>
    </source>
</evidence>
<evidence type="ECO:0000256" key="13">
    <source>
        <dbReference type="ARBA" id="ARBA00022989"/>
    </source>
</evidence>
<evidence type="ECO:0000256" key="15">
    <source>
        <dbReference type="ARBA" id="ARBA00023268"/>
    </source>
</evidence>
<keyword evidence="16" id="KW-0961">Cell wall biogenesis/degradation</keyword>
<dbReference type="InterPro" id="IPR023346">
    <property type="entry name" value="Lysozyme-like_dom_sf"/>
</dbReference>
<evidence type="ECO:0000259" key="22">
    <source>
        <dbReference type="Pfam" id="PF00912"/>
    </source>
</evidence>
<organism evidence="23 24">
    <name type="scientific">Thermodesulfobacterium commune</name>
    <dbReference type="NCBI Taxonomy" id="1741"/>
    <lineage>
        <taxon>Bacteria</taxon>
        <taxon>Pseudomonadati</taxon>
        <taxon>Thermodesulfobacteriota</taxon>
        <taxon>Thermodesulfobacteria</taxon>
        <taxon>Thermodesulfobacteriales</taxon>
        <taxon>Thermodesulfobacteriaceae</taxon>
        <taxon>Thermodesulfobacterium</taxon>
    </lineage>
</organism>
<dbReference type="FunFam" id="1.10.3810.10:FF:000003">
    <property type="entry name" value="Penicillin-binding protein 1a"/>
    <property type="match status" value="1"/>
</dbReference>
<evidence type="ECO:0000256" key="3">
    <source>
        <dbReference type="ARBA" id="ARBA00007090"/>
    </source>
</evidence>
<evidence type="ECO:0000313" key="24">
    <source>
        <dbReference type="Proteomes" id="UP000257240"/>
    </source>
</evidence>
<dbReference type="InterPro" id="IPR012338">
    <property type="entry name" value="Beta-lactam/transpept-like"/>
</dbReference>
<comment type="catalytic activity">
    <reaction evidence="18">
        <text>[GlcNAc-(1-&gt;4)-Mur2Ac(oyl-L-Ala-gamma-D-Glu-L-Lys-D-Ala-D-Ala)](n)-di-trans,octa-cis-undecaprenyl diphosphate + beta-D-GlcNAc-(1-&gt;4)-Mur2Ac(oyl-L-Ala-gamma-D-Glu-L-Lys-D-Ala-D-Ala)-di-trans,octa-cis-undecaprenyl diphosphate = [GlcNAc-(1-&gt;4)-Mur2Ac(oyl-L-Ala-gamma-D-Glu-L-Lys-D-Ala-D-Ala)](n+1)-di-trans,octa-cis-undecaprenyl diphosphate + di-trans,octa-cis-undecaprenyl diphosphate + H(+)</text>
        <dbReference type="Rhea" id="RHEA:23708"/>
        <dbReference type="Rhea" id="RHEA-COMP:9602"/>
        <dbReference type="Rhea" id="RHEA-COMP:9603"/>
        <dbReference type="ChEBI" id="CHEBI:15378"/>
        <dbReference type="ChEBI" id="CHEBI:58405"/>
        <dbReference type="ChEBI" id="CHEBI:60033"/>
        <dbReference type="ChEBI" id="CHEBI:78435"/>
        <dbReference type="EC" id="2.4.99.28"/>
    </reaction>
</comment>
<feature type="domain" description="Penicillin-binding protein transpeptidase" evidence="21">
    <location>
        <begin position="322"/>
        <end position="572"/>
    </location>
</feature>
<comment type="pathway">
    <text evidence="19">Glycan biosynthesis.</text>
</comment>
<keyword evidence="11" id="KW-0133">Cell shape</keyword>
<dbReference type="EC" id="2.4.99.28" evidence="17"/>
<evidence type="ECO:0000256" key="1">
    <source>
        <dbReference type="ARBA" id="ARBA00004370"/>
    </source>
</evidence>
<dbReference type="GO" id="GO:0009252">
    <property type="term" value="P:peptidoglycan biosynthetic process"/>
    <property type="evidence" value="ECO:0007669"/>
    <property type="project" value="UniProtKB-KW"/>
</dbReference>
<dbReference type="Gene3D" id="1.10.3810.10">
    <property type="entry name" value="Biosynthetic peptidoglycan transglycosylase-like"/>
    <property type="match status" value="1"/>
</dbReference>
<dbReference type="GO" id="GO:0016020">
    <property type="term" value="C:membrane"/>
    <property type="evidence" value="ECO:0007669"/>
    <property type="project" value="UniProtKB-SubCell"/>
</dbReference>